<dbReference type="FunCoup" id="A0A0R3P5D6">
    <property type="interactions" value="87"/>
</dbReference>
<accession>A0A0R3P5D6</accession>
<dbReference type="GeneID" id="26532357"/>
<evidence type="ECO:0000313" key="2">
    <source>
        <dbReference type="Proteomes" id="UP000001819"/>
    </source>
</evidence>
<proteinExistence type="predicted"/>
<evidence type="ECO:0000313" key="3">
    <source>
        <dbReference type="RefSeq" id="XP_015043483.1"/>
    </source>
</evidence>
<feature type="region of interest" description="Disordered" evidence="1">
    <location>
        <begin position="96"/>
        <end position="122"/>
    </location>
</feature>
<dbReference type="AlphaFoldDB" id="A0A0R3P5D6"/>
<keyword evidence="2" id="KW-1185">Reference proteome</keyword>
<evidence type="ECO:0000256" key="1">
    <source>
        <dbReference type="SAM" id="MobiDB-lite"/>
    </source>
</evidence>
<protein>
    <submittedName>
        <fullName evidence="3">Protein matrimony</fullName>
    </submittedName>
</protein>
<dbReference type="SMR" id="A0A0R3P5D6"/>
<reference evidence="3" key="1">
    <citation type="submission" date="2025-08" db="UniProtKB">
        <authorList>
            <consortium name="RefSeq"/>
        </authorList>
    </citation>
    <scope>IDENTIFICATION</scope>
    <source>
        <strain evidence="3">MV-25-SWS-2005</strain>
        <tissue evidence="3">Whole body</tissue>
    </source>
</reference>
<name>A0A0R3P5D6_DROPS</name>
<dbReference type="PROSITE" id="PS50105">
    <property type="entry name" value="SAM_DOMAIN"/>
    <property type="match status" value="1"/>
</dbReference>
<sequence length="203" mass="23104">MEECRTPTHKTKFNFNLTPTMRWNHLNVNTSNVRCSTPISGAFRSPNMSPIQSMNTMQLSTKTMLGKPFNKPPIKKHLHHMHRTEVPAPVILLSKKQEDGAERERKSNSSSDTLSDDSNIETSLCRESRRRSMIASNHSYVFNHGANVKQVLVHVGLEKYVDNFERAHIDLVDFASMERDDLKNIGLSADEDCTRILDVIKAL</sequence>
<dbReference type="SUPFAM" id="SSF47769">
    <property type="entry name" value="SAM/Pointed domain"/>
    <property type="match status" value="1"/>
</dbReference>
<gene>
    <name evidence="3" type="primary">mtrm</name>
</gene>
<dbReference type="ExpressionAtlas" id="A0A0R3P5D6">
    <property type="expression patterns" value="baseline"/>
</dbReference>
<dbReference type="RefSeq" id="XP_015043483.1">
    <property type="nucleotide sequence ID" value="XM_015187997.2"/>
</dbReference>
<dbReference type="Bgee" id="FBgn0271344">
    <property type="expression patterns" value="Expressed in female reproductive system and 3 other cell types or tissues"/>
</dbReference>
<dbReference type="InterPro" id="IPR013761">
    <property type="entry name" value="SAM/pointed_sf"/>
</dbReference>
<dbReference type="Proteomes" id="UP000001819">
    <property type="component" value="Chromosome X"/>
</dbReference>
<dbReference type="KEGG" id="dpo:26532357"/>
<dbReference type="CDD" id="cd09487">
    <property type="entry name" value="SAM_superfamily"/>
    <property type="match status" value="1"/>
</dbReference>
<dbReference type="Pfam" id="PF07647">
    <property type="entry name" value="SAM_2"/>
    <property type="match status" value="1"/>
</dbReference>
<feature type="compositionally biased region" description="Basic and acidic residues" evidence="1">
    <location>
        <begin position="96"/>
        <end position="107"/>
    </location>
</feature>
<dbReference type="InterPro" id="IPR001660">
    <property type="entry name" value="SAM"/>
</dbReference>
<dbReference type="STRING" id="46245.A0A0R3P5D6"/>
<accession>A0A6I8VLI7</accession>
<dbReference type="SMART" id="SM00454">
    <property type="entry name" value="SAM"/>
    <property type="match status" value="1"/>
</dbReference>
<dbReference type="InParanoid" id="A0A0R3P5D6"/>
<organism evidence="2 3">
    <name type="scientific">Drosophila pseudoobscura pseudoobscura</name>
    <name type="common">Fruit fly</name>
    <dbReference type="NCBI Taxonomy" id="46245"/>
    <lineage>
        <taxon>Eukaryota</taxon>
        <taxon>Metazoa</taxon>
        <taxon>Ecdysozoa</taxon>
        <taxon>Arthropoda</taxon>
        <taxon>Hexapoda</taxon>
        <taxon>Insecta</taxon>
        <taxon>Pterygota</taxon>
        <taxon>Neoptera</taxon>
        <taxon>Endopterygota</taxon>
        <taxon>Diptera</taxon>
        <taxon>Brachycera</taxon>
        <taxon>Muscomorpha</taxon>
        <taxon>Ephydroidea</taxon>
        <taxon>Drosophilidae</taxon>
        <taxon>Drosophila</taxon>
        <taxon>Sophophora</taxon>
    </lineage>
</organism>
<dbReference type="Gene3D" id="1.10.150.50">
    <property type="entry name" value="Transcription Factor, Ets-1"/>
    <property type="match status" value="1"/>
</dbReference>